<dbReference type="EMBL" id="BSCQ01000037">
    <property type="protein sequence ID" value="GLH43715.1"/>
    <property type="molecule type" value="Genomic_DNA"/>
</dbReference>
<evidence type="ECO:0000313" key="3">
    <source>
        <dbReference type="EMBL" id="GLH43715.1"/>
    </source>
</evidence>
<reference evidence="3" key="2">
    <citation type="submission" date="2022-11" db="EMBL/GenBank/DDBJ databases">
        <title>Draft genome sequencing of Pseudomonas atacamensis RS3R1.</title>
        <authorList>
            <person name="Furuya T."/>
            <person name="Kaneko H."/>
        </authorList>
    </citation>
    <scope>NUCLEOTIDE SEQUENCE</scope>
    <source>
        <strain evidence="3">RS3R-1</strain>
    </source>
</reference>
<feature type="domain" description="Stability determinant" evidence="2">
    <location>
        <begin position="41"/>
        <end position="72"/>
    </location>
</feature>
<dbReference type="InterPro" id="IPR048851">
    <property type="entry name" value="PaaA2_dom"/>
</dbReference>
<keyword evidence="4" id="KW-1185">Reference proteome</keyword>
<feature type="compositionally biased region" description="Polar residues" evidence="1">
    <location>
        <begin position="1"/>
        <end position="10"/>
    </location>
</feature>
<proteinExistence type="predicted"/>
<name>A0ABQ5PJM2_9PSED</name>
<sequence>MQFIQTTTTAIPVPNRLPGIDPGGTMDGKIFPDDSGFENDEQAASHDCWLRAKVQASRDDPHPSLPHEDVMADMHALIESMRKNAYAD</sequence>
<evidence type="ECO:0000313" key="4">
    <source>
        <dbReference type="Proteomes" id="UP001145022"/>
    </source>
</evidence>
<evidence type="ECO:0000259" key="2">
    <source>
        <dbReference type="Pfam" id="PF21217"/>
    </source>
</evidence>
<evidence type="ECO:0000256" key="1">
    <source>
        <dbReference type="SAM" id="MobiDB-lite"/>
    </source>
</evidence>
<reference evidence="3" key="1">
    <citation type="journal article" date="2021" name="Sci. Rep.">
        <title>An efficient direct screening system for microorganisms that activate plant immune responses based on plant-microbe interactions using cultured plant cells.</title>
        <authorList>
            <person name="Kurokawa M."/>
            <person name="Nakano M."/>
            <person name="Kitahata N."/>
            <person name="Kuchitsu K."/>
            <person name="Furuya T."/>
        </authorList>
    </citation>
    <scope>NUCLEOTIDE SEQUENCE</scope>
    <source>
        <strain evidence="3">RS3R-1</strain>
    </source>
</reference>
<protein>
    <recommendedName>
        <fullName evidence="2">Stability determinant domain-containing protein</fullName>
    </recommendedName>
</protein>
<reference evidence="3" key="3">
    <citation type="journal article" date="2023" name="J. Biotechnol.">
        <title>Draft Genome Sequences of Endophytic Pseudomonas Strains, Isolated from the Interior of Brassicaceae Plants.</title>
        <authorList>
            <person name="Kaneko H."/>
            <person name="Furuya T."/>
        </authorList>
    </citation>
    <scope>NUCLEOTIDE SEQUENCE</scope>
    <source>
        <strain evidence="3">RS3R-1</strain>
    </source>
</reference>
<gene>
    <name evidence="3" type="ORF">RS3R1_28030</name>
</gene>
<feature type="region of interest" description="Disordered" evidence="1">
    <location>
        <begin position="1"/>
        <end position="44"/>
    </location>
</feature>
<comment type="caution">
    <text evidence="3">The sequence shown here is derived from an EMBL/GenBank/DDBJ whole genome shotgun (WGS) entry which is preliminary data.</text>
</comment>
<organism evidence="3 4">
    <name type="scientific">Pseudomonas atacamensis</name>
    <dbReference type="NCBI Taxonomy" id="2565368"/>
    <lineage>
        <taxon>Bacteria</taxon>
        <taxon>Pseudomonadati</taxon>
        <taxon>Pseudomonadota</taxon>
        <taxon>Gammaproteobacteria</taxon>
        <taxon>Pseudomonadales</taxon>
        <taxon>Pseudomonadaceae</taxon>
        <taxon>Pseudomonas</taxon>
    </lineage>
</organism>
<dbReference type="Proteomes" id="UP001145022">
    <property type="component" value="Unassembled WGS sequence"/>
</dbReference>
<dbReference type="Gene3D" id="6.20.450.20">
    <property type="match status" value="1"/>
</dbReference>
<accession>A0ABQ5PJM2</accession>
<dbReference type="Pfam" id="PF21217">
    <property type="entry name" value="PaaA2"/>
    <property type="match status" value="1"/>
</dbReference>